<evidence type="ECO:0000256" key="1">
    <source>
        <dbReference type="SAM" id="SignalP"/>
    </source>
</evidence>
<dbReference type="EMBL" id="BGZK01000422">
    <property type="protein sequence ID" value="GBP42712.1"/>
    <property type="molecule type" value="Genomic_DNA"/>
</dbReference>
<sequence length="160" mass="17840">MSPFHLNRLVELALVSALYSSTSTTPTPQSSGFGQDANRALSADVANDDVRPNECPESAAAVMAATSRWRIPSVIEPKIDTDESSGRTSLEMRRKTSELMRNRFDSIRYPGNPGRLKQWEFNNGRVRTRAQLAMCARLHRTFAQGFGLGTESNVRFHSNH</sequence>
<accession>A0A4C1VWI2</accession>
<gene>
    <name evidence="2" type="ORF">EVAR_21988_1</name>
</gene>
<keyword evidence="3" id="KW-1185">Reference proteome</keyword>
<feature type="signal peptide" evidence="1">
    <location>
        <begin position="1"/>
        <end position="24"/>
    </location>
</feature>
<reference evidence="2 3" key="1">
    <citation type="journal article" date="2019" name="Commun. Biol.">
        <title>The bagworm genome reveals a unique fibroin gene that provides high tensile strength.</title>
        <authorList>
            <person name="Kono N."/>
            <person name="Nakamura H."/>
            <person name="Ohtoshi R."/>
            <person name="Tomita M."/>
            <person name="Numata K."/>
            <person name="Arakawa K."/>
        </authorList>
    </citation>
    <scope>NUCLEOTIDE SEQUENCE [LARGE SCALE GENOMIC DNA]</scope>
</reference>
<name>A0A4C1VWI2_EUMVA</name>
<comment type="caution">
    <text evidence="2">The sequence shown here is derived from an EMBL/GenBank/DDBJ whole genome shotgun (WGS) entry which is preliminary data.</text>
</comment>
<dbReference type="Proteomes" id="UP000299102">
    <property type="component" value="Unassembled WGS sequence"/>
</dbReference>
<protein>
    <submittedName>
        <fullName evidence="2">Uncharacterized protein</fullName>
    </submittedName>
</protein>
<keyword evidence="1" id="KW-0732">Signal</keyword>
<evidence type="ECO:0000313" key="3">
    <source>
        <dbReference type="Proteomes" id="UP000299102"/>
    </source>
</evidence>
<dbReference type="AlphaFoldDB" id="A0A4C1VWI2"/>
<feature type="chain" id="PRO_5020029635" evidence="1">
    <location>
        <begin position="25"/>
        <end position="160"/>
    </location>
</feature>
<organism evidence="2 3">
    <name type="scientific">Eumeta variegata</name>
    <name type="common">Bagworm moth</name>
    <name type="synonym">Eumeta japonica</name>
    <dbReference type="NCBI Taxonomy" id="151549"/>
    <lineage>
        <taxon>Eukaryota</taxon>
        <taxon>Metazoa</taxon>
        <taxon>Ecdysozoa</taxon>
        <taxon>Arthropoda</taxon>
        <taxon>Hexapoda</taxon>
        <taxon>Insecta</taxon>
        <taxon>Pterygota</taxon>
        <taxon>Neoptera</taxon>
        <taxon>Endopterygota</taxon>
        <taxon>Lepidoptera</taxon>
        <taxon>Glossata</taxon>
        <taxon>Ditrysia</taxon>
        <taxon>Tineoidea</taxon>
        <taxon>Psychidae</taxon>
        <taxon>Oiketicinae</taxon>
        <taxon>Eumeta</taxon>
    </lineage>
</organism>
<proteinExistence type="predicted"/>
<evidence type="ECO:0000313" key="2">
    <source>
        <dbReference type="EMBL" id="GBP42712.1"/>
    </source>
</evidence>